<proteinExistence type="predicted"/>
<organism evidence="1 2">
    <name type="scientific">Aromatoleum diolicum</name>
    <dbReference type="NCBI Taxonomy" id="75796"/>
    <lineage>
        <taxon>Bacteria</taxon>
        <taxon>Pseudomonadati</taxon>
        <taxon>Pseudomonadota</taxon>
        <taxon>Betaproteobacteria</taxon>
        <taxon>Rhodocyclales</taxon>
        <taxon>Rhodocyclaceae</taxon>
        <taxon>Aromatoleum</taxon>
    </lineage>
</organism>
<dbReference type="Proteomes" id="UP000648984">
    <property type="component" value="Unassembled WGS sequence"/>
</dbReference>
<evidence type="ECO:0008006" key="3">
    <source>
        <dbReference type="Google" id="ProtNLM"/>
    </source>
</evidence>
<gene>
    <name evidence="1" type="ORF">GPA25_18725</name>
</gene>
<keyword evidence="2" id="KW-1185">Reference proteome</keyword>
<protein>
    <recommendedName>
        <fullName evidence="3">SIR2-like domain-containing protein</fullName>
    </recommendedName>
</protein>
<evidence type="ECO:0000313" key="2">
    <source>
        <dbReference type="Proteomes" id="UP000648984"/>
    </source>
</evidence>
<dbReference type="RefSeq" id="WP_169261931.1">
    <property type="nucleotide sequence ID" value="NZ_WTVQ01000040.1"/>
</dbReference>
<comment type="caution">
    <text evidence="1">The sequence shown here is derived from an EMBL/GenBank/DDBJ whole genome shotgun (WGS) entry which is preliminary data.</text>
</comment>
<evidence type="ECO:0000313" key="1">
    <source>
        <dbReference type="EMBL" id="NMG76791.1"/>
    </source>
</evidence>
<dbReference type="Pfam" id="PF13289">
    <property type="entry name" value="SIR2_2"/>
    <property type="match status" value="1"/>
</dbReference>
<reference evidence="1 2" key="1">
    <citation type="submission" date="2019-12" db="EMBL/GenBank/DDBJ databases">
        <title>Comparative genomics gives insights into the taxonomy of the Azoarcus-Aromatoleum group and reveals separate origins of nif in the plant-associated Azoarcus and non-plant-associated Aromatoleum sub-groups.</title>
        <authorList>
            <person name="Lafos M."/>
            <person name="Maluk M."/>
            <person name="Batista M."/>
            <person name="Junghare M."/>
            <person name="Carmona M."/>
            <person name="Faoro H."/>
            <person name="Cruz L.M."/>
            <person name="Battistoni F."/>
            <person name="De Souza E."/>
            <person name="Pedrosa F."/>
            <person name="Chen W.-M."/>
            <person name="Poole P.S."/>
            <person name="Dixon R.A."/>
            <person name="James E.K."/>
        </authorList>
    </citation>
    <scope>NUCLEOTIDE SEQUENCE [LARGE SCALE GENOMIC DNA]</scope>
    <source>
        <strain evidence="1 2">22Lin</strain>
    </source>
</reference>
<dbReference type="EMBL" id="WTVQ01000040">
    <property type="protein sequence ID" value="NMG76791.1"/>
    <property type="molecule type" value="Genomic_DNA"/>
</dbReference>
<sequence length="592" mass="66018">MRGEVGSHSITRDPFRPLSYRDALDHLRVGYRRGLLVPFIGSGVNAPRLRLWSGLVKALAEEAGIRDVRLGTRPTDQQLILASERIVWQLRAQGRSLADAMQTTLPDPKSSQDQPPPAVSALASAWWPLILTTNYDPLFLDAFNKRHHRAKYDNDVMAVLGRSAAHCHTLLASLNLPVRPLLWALQGFLGNGLNGVDLNQEIVLGYDQYRRATFENATFRAAFSEVYRNRSLLFVGTGLGEEYFRGLFGESIIRLGANQHAHCVLINKKDVKRDTCWFMHTRLNIVVLTYKDPLNAPKYSGFAACLQEIADALTEPPRGARRFWMHGATPAVCVDIEPTLLPEKSSAENWIVGSAGQKRVSGDVPAALRGPQVPITDHDDLKQVAGQAVLLAIARKPDPGTGRHDRDLRNVADVTTRALQVAVLKGASTISFMLLSASVRKGRWPRIFSLVQMLRGIRRFVQTRPLRKASPLRIVIHDTAAARVPDEAPDRSVWHAVETGRLDPTEVLDCSALRFFVEIEIEGSTTRTPMYVDEVKTVRQVAEYFQLDSGWEAVLEPNPTPRRGNRLTELDVSLLDAGVVPGSTLRFIRRRR</sequence>
<name>A0ABX1QEE2_9RHOO</name>
<accession>A0ABX1QEE2</accession>